<evidence type="ECO:0000313" key="6">
    <source>
        <dbReference type="EMBL" id="MDT0581307.1"/>
    </source>
</evidence>
<evidence type="ECO:0000256" key="1">
    <source>
        <dbReference type="ARBA" id="ARBA00022679"/>
    </source>
</evidence>
<dbReference type="InterPro" id="IPR016030">
    <property type="entry name" value="CblAdoTrfase-like"/>
</dbReference>
<dbReference type="Gene3D" id="1.20.1200.10">
    <property type="entry name" value="Cobalamin adenosyltransferase-like"/>
    <property type="match status" value="1"/>
</dbReference>
<name>A0AAW8QWA4_9ALTE</name>
<proteinExistence type="inferred from homology"/>
<keyword evidence="7" id="KW-1185">Reference proteome</keyword>
<dbReference type="InterPro" id="IPR036451">
    <property type="entry name" value="CblAdoTrfase-like_sf"/>
</dbReference>
<evidence type="ECO:0000313" key="7">
    <source>
        <dbReference type="Proteomes" id="UP001249020"/>
    </source>
</evidence>
<keyword evidence="1 4" id="KW-0808">Transferase</keyword>
<protein>
    <recommendedName>
        <fullName evidence="4">Corrinoid adenosyltransferase</fullName>
        <ecNumber evidence="4">2.5.1.17</ecNumber>
    </recommendedName>
    <alternativeName>
        <fullName evidence="4">Cob(II)alamin adenosyltransferase</fullName>
    </alternativeName>
    <alternativeName>
        <fullName evidence="4">Cob(II)yrinic acid a,c-diamide adenosyltransferase</fullName>
    </alternativeName>
    <alternativeName>
        <fullName evidence="4">Cobinamide/cobalamin adenosyltransferase</fullName>
    </alternativeName>
</protein>
<evidence type="ECO:0000256" key="3">
    <source>
        <dbReference type="ARBA" id="ARBA00022840"/>
    </source>
</evidence>
<reference evidence="6 7" key="1">
    <citation type="submission" date="2023-09" db="EMBL/GenBank/DDBJ databases">
        <authorList>
            <person name="Rey-Velasco X."/>
        </authorList>
    </citation>
    <scope>NUCLEOTIDE SEQUENCE [LARGE SCALE GENOMIC DNA]</scope>
    <source>
        <strain evidence="6 7">W409</strain>
    </source>
</reference>
<dbReference type="Pfam" id="PF01923">
    <property type="entry name" value="Cob_adeno_trans"/>
    <property type="match status" value="1"/>
</dbReference>
<dbReference type="EC" id="2.5.1.17" evidence="4"/>
<keyword evidence="4" id="KW-0169">Cobalamin biosynthesis</keyword>
<accession>A0AAW8QWA4</accession>
<dbReference type="Proteomes" id="UP001249020">
    <property type="component" value="Unassembled WGS sequence"/>
</dbReference>
<comment type="caution">
    <text evidence="6">The sequence shown here is derived from an EMBL/GenBank/DDBJ whole genome shotgun (WGS) entry which is preliminary data.</text>
</comment>
<feature type="domain" description="Cobalamin adenosyltransferase-like" evidence="5">
    <location>
        <begin position="3"/>
        <end position="167"/>
    </location>
</feature>
<dbReference type="RefSeq" id="WP_311360116.1">
    <property type="nucleotide sequence ID" value="NZ_JAVRIE010000001.1"/>
</dbReference>
<dbReference type="GO" id="GO:0005524">
    <property type="term" value="F:ATP binding"/>
    <property type="evidence" value="ECO:0007669"/>
    <property type="project" value="UniProtKB-UniRule"/>
</dbReference>
<keyword evidence="2 4" id="KW-0547">Nucleotide-binding</keyword>
<gene>
    <name evidence="6" type="ORF">RM544_02045</name>
</gene>
<dbReference type="PANTHER" id="PTHR12213">
    <property type="entry name" value="CORRINOID ADENOSYLTRANSFERASE"/>
    <property type="match status" value="1"/>
</dbReference>
<evidence type="ECO:0000256" key="2">
    <source>
        <dbReference type="ARBA" id="ARBA00022741"/>
    </source>
</evidence>
<comment type="catalytic activity">
    <reaction evidence="4">
        <text>2 cob(II)alamin + reduced [electron-transfer flavoprotein] + 2 ATP = 2 adenosylcob(III)alamin + 2 triphosphate + oxidized [electron-transfer flavoprotein] + 3 H(+)</text>
        <dbReference type="Rhea" id="RHEA:28671"/>
        <dbReference type="Rhea" id="RHEA-COMP:10685"/>
        <dbReference type="Rhea" id="RHEA-COMP:10686"/>
        <dbReference type="ChEBI" id="CHEBI:15378"/>
        <dbReference type="ChEBI" id="CHEBI:16304"/>
        <dbReference type="ChEBI" id="CHEBI:18036"/>
        <dbReference type="ChEBI" id="CHEBI:18408"/>
        <dbReference type="ChEBI" id="CHEBI:30616"/>
        <dbReference type="ChEBI" id="CHEBI:57692"/>
        <dbReference type="ChEBI" id="CHEBI:58307"/>
        <dbReference type="EC" id="2.5.1.17"/>
    </reaction>
</comment>
<dbReference type="NCBIfam" id="TIGR00636">
    <property type="entry name" value="PduO_Nterm"/>
    <property type="match status" value="1"/>
</dbReference>
<dbReference type="AlphaFoldDB" id="A0AAW8QWA4"/>
<dbReference type="EMBL" id="JAVRIE010000001">
    <property type="protein sequence ID" value="MDT0581307.1"/>
    <property type="molecule type" value="Genomic_DNA"/>
</dbReference>
<dbReference type="SUPFAM" id="SSF89028">
    <property type="entry name" value="Cobalamin adenosyltransferase-like"/>
    <property type="match status" value="1"/>
</dbReference>
<dbReference type="GO" id="GO:0009236">
    <property type="term" value="P:cobalamin biosynthetic process"/>
    <property type="evidence" value="ECO:0007669"/>
    <property type="project" value="UniProtKB-UniRule"/>
</dbReference>
<evidence type="ECO:0000259" key="5">
    <source>
        <dbReference type="Pfam" id="PF01923"/>
    </source>
</evidence>
<dbReference type="InterPro" id="IPR029499">
    <property type="entry name" value="PduO-typ"/>
</dbReference>
<comment type="pathway">
    <text evidence="4">Cofactor biosynthesis; adenosylcobalamin biosynthesis; adenosylcobalamin from cob(II)yrinate a,c-diamide: step 2/7.</text>
</comment>
<comment type="catalytic activity">
    <reaction evidence="4">
        <text>2 cob(II)yrinate a,c diamide + reduced [electron-transfer flavoprotein] + 2 ATP = 2 adenosylcob(III)yrinate a,c-diamide + 2 triphosphate + oxidized [electron-transfer flavoprotein] + 3 H(+)</text>
        <dbReference type="Rhea" id="RHEA:11528"/>
        <dbReference type="Rhea" id="RHEA-COMP:10685"/>
        <dbReference type="Rhea" id="RHEA-COMP:10686"/>
        <dbReference type="ChEBI" id="CHEBI:15378"/>
        <dbReference type="ChEBI" id="CHEBI:18036"/>
        <dbReference type="ChEBI" id="CHEBI:30616"/>
        <dbReference type="ChEBI" id="CHEBI:57692"/>
        <dbReference type="ChEBI" id="CHEBI:58307"/>
        <dbReference type="ChEBI" id="CHEBI:58503"/>
        <dbReference type="ChEBI" id="CHEBI:58537"/>
        <dbReference type="EC" id="2.5.1.17"/>
    </reaction>
</comment>
<comment type="similarity">
    <text evidence="4">Belongs to the Cob(I)alamin adenosyltransferase family.</text>
</comment>
<evidence type="ECO:0000256" key="4">
    <source>
        <dbReference type="RuleBase" id="RU366026"/>
    </source>
</evidence>
<dbReference type="GO" id="GO:0008817">
    <property type="term" value="F:corrinoid adenosyltransferase activity"/>
    <property type="evidence" value="ECO:0007669"/>
    <property type="project" value="UniProtKB-UniRule"/>
</dbReference>
<keyword evidence="3 4" id="KW-0067">ATP-binding</keyword>
<dbReference type="PANTHER" id="PTHR12213:SF0">
    <property type="entry name" value="CORRINOID ADENOSYLTRANSFERASE MMAB"/>
    <property type="match status" value="1"/>
</dbReference>
<sequence>MKIYTKTGDKGTTQVYTSEVLRLSKDDIILECYGTLDELNSHIGLLSALLNEKENLSASSLSCEFLQSIQHNLFSIGFAISDKPQLNENSVEVLETAIDELQSTLSPQTKFILPGGSQLGAQAHVARTIARRAERNLVALSAQQNIPDICIAYINRLSDYLFVAARSFNARTGIADIEI</sequence>
<organism evidence="6 7">
    <name type="scientific">Brumicola blandensis</name>
    <dbReference type="NCBI Taxonomy" id="3075611"/>
    <lineage>
        <taxon>Bacteria</taxon>
        <taxon>Pseudomonadati</taxon>
        <taxon>Pseudomonadota</taxon>
        <taxon>Gammaproteobacteria</taxon>
        <taxon>Alteromonadales</taxon>
        <taxon>Alteromonadaceae</taxon>
        <taxon>Brumicola</taxon>
    </lineage>
</organism>